<dbReference type="RefSeq" id="WP_012822986.1">
    <property type="nucleotide sequence ID" value="NC_013422.1"/>
</dbReference>
<protein>
    <submittedName>
        <fullName evidence="1">Uncharacterized protein</fullName>
    </submittedName>
</protein>
<dbReference type="KEGG" id="hna:Hneap_0084"/>
<dbReference type="HOGENOM" id="CLU_2954133_0_0_6"/>
<dbReference type="AlphaFoldDB" id="D0KWF2"/>
<keyword evidence="2" id="KW-1185">Reference proteome</keyword>
<sequence length="59" mass="6673">MRREQLTELESHLTKAASALRAAWILCKHNHMEPTAKELADTVLDVETARDRVKDISTA</sequence>
<evidence type="ECO:0000313" key="2">
    <source>
        <dbReference type="Proteomes" id="UP000009102"/>
    </source>
</evidence>
<dbReference type="Proteomes" id="UP000009102">
    <property type="component" value="Chromosome"/>
</dbReference>
<accession>D0KWF2</accession>
<reference evidence="1 2" key="1">
    <citation type="submission" date="2009-10" db="EMBL/GenBank/DDBJ databases">
        <title>Complete sequence of Halothiobacillus neapolitanus c2.</title>
        <authorList>
            <consortium name="US DOE Joint Genome Institute"/>
            <person name="Lucas S."/>
            <person name="Copeland A."/>
            <person name="Lapidus A."/>
            <person name="Glavina del Rio T."/>
            <person name="Tice H."/>
            <person name="Bruce D."/>
            <person name="Goodwin L."/>
            <person name="Pitluck S."/>
            <person name="Davenport K."/>
            <person name="Brettin T."/>
            <person name="Detter J.C."/>
            <person name="Han C."/>
            <person name="Tapia R."/>
            <person name="Larimer F."/>
            <person name="Land M."/>
            <person name="Hauser L."/>
            <person name="Kyrpides N."/>
            <person name="Mikhailova N."/>
            <person name="Kerfeld C."/>
            <person name="Cannon G."/>
            <person name="Heinhort S."/>
        </authorList>
    </citation>
    <scope>NUCLEOTIDE SEQUENCE [LARGE SCALE GENOMIC DNA]</scope>
    <source>
        <strain evidence="2">ATCC 23641 / c2</strain>
    </source>
</reference>
<proteinExistence type="predicted"/>
<evidence type="ECO:0000313" key="1">
    <source>
        <dbReference type="EMBL" id="ACX94949.1"/>
    </source>
</evidence>
<name>D0KWF2_HALNC</name>
<dbReference type="EMBL" id="CP001801">
    <property type="protein sequence ID" value="ACX94949.1"/>
    <property type="molecule type" value="Genomic_DNA"/>
</dbReference>
<gene>
    <name evidence="1" type="ordered locus">Hneap_0084</name>
</gene>
<organism evidence="1 2">
    <name type="scientific">Halothiobacillus neapolitanus (strain ATCC 23641 / DSM 15147 / CIP 104769 / NCIMB 8539 / c2)</name>
    <name type="common">Thiobacillus neapolitanus</name>
    <dbReference type="NCBI Taxonomy" id="555778"/>
    <lineage>
        <taxon>Bacteria</taxon>
        <taxon>Pseudomonadati</taxon>
        <taxon>Pseudomonadota</taxon>
        <taxon>Gammaproteobacteria</taxon>
        <taxon>Chromatiales</taxon>
        <taxon>Halothiobacillaceae</taxon>
        <taxon>Halothiobacillus</taxon>
    </lineage>
</organism>